<sequence length="147" mass="15568">MVVDGLNRGFWRRRVKHGIKWEGVANPGDGCGDVAGNLPVEGDQLCGTLADVGGEGLGLGVSGGALRSRAANEAIVNRKVFVHNEFRRVGILNRVTNPGAGRIEVRGPDAGYFGGFVQLVCNRAGRQHVGVRRAAQRVGGFALPINR</sequence>
<evidence type="ECO:0000313" key="1">
    <source>
        <dbReference type="EMBL" id="ORA22397.1"/>
    </source>
</evidence>
<protein>
    <submittedName>
        <fullName evidence="1">Uncharacterized protein</fullName>
    </submittedName>
</protein>
<proteinExistence type="predicted"/>
<organism evidence="1 2">
    <name type="scientific">Mycobacterium angelicum</name>
    <dbReference type="NCBI Taxonomy" id="470074"/>
    <lineage>
        <taxon>Bacteria</taxon>
        <taxon>Bacillati</taxon>
        <taxon>Actinomycetota</taxon>
        <taxon>Actinomycetes</taxon>
        <taxon>Mycobacteriales</taxon>
        <taxon>Mycobacteriaceae</taxon>
        <taxon>Mycobacterium</taxon>
    </lineage>
</organism>
<reference evidence="1 2" key="1">
    <citation type="submission" date="2017-02" db="EMBL/GenBank/DDBJ databases">
        <title>The new phylogeny of genus Mycobacterium.</title>
        <authorList>
            <person name="Tortoli E."/>
            <person name="Trovato A."/>
            <person name="Cirillo D.M."/>
        </authorList>
    </citation>
    <scope>NUCLEOTIDE SEQUENCE [LARGE SCALE GENOMIC DNA]</scope>
    <source>
        <strain evidence="1 2">DSM 45057</strain>
    </source>
</reference>
<gene>
    <name evidence="1" type="ORF">BST12_09515</name>
</gene>
<evidence type="ECO:0000313" key="2">
    <source>
        <dbReference type="Proteomes" id="UP000192284"/>
    </source>
</evidence>
<dbReference type="AlphaFoldDB" id="A0A1W9ZX87"/>
<comment type="caution">
    <text evidence="1">The sequence shown here is derived from an EMBL/GenBank/DDBJ whole genome shotgun (WGS) entry which is preliminary data.</text>
</comment>
<dbReference type="EMBL" id="MVHE01000010">
    <property type="protein sequence ID" value="ORA22397.1"/>
    <property type="molecule type" value="Genomic_DNA"/>
</dbReference>
<dbReference type="Proteomes" id="UP000192284">
    <property type="component" value="Unassembled WGS sequence"/>
</dbReference>
<keyword evidence="2" id="KW-1185">Reference proteome</keyword>
<name>A0A1W9ZX87_MYCAN</name>
<accession>A0A1W9ZX87</accession>